<reference evidence="2" key="1">
    <citation type="journal article" date="2008" name="BMC Genomics">
        <title>The genome of Aeromonas salmonicida subsp. salmonicida A449: insights into the evolution of a fish pathogen.</title>
        <authorList>
            <person name="Reith M.E."/>
            <person name="Singh R.K."/>
            <person name="Curtis B."/>
            <person name="Boyd J.M."/>
            <person name="Bouevitch A."/>
            <person name="Kimball J."/>
            <person name="Munholland J."/>
            <person name="Murphy C."/>
            <person name="Sarty D."/>
            <person name="Williams J."/>
            <person name="Nash J.H."/>
            <person name="Johnson S.C."/>
            <person name="Brown L.L."/>
        </authorList>
    </citation>
    <scope>NUCLEOTIDE SEQUENCE [LARGE SCALE GENOMIC DNA]</scope>
    <source>
        <strain evidence="2">A449</strain>
        <plasmid evidence="2">pAsa5</plasmid>
    </source>
</reference>
<dbReference type="EMBL" id="CP000646">
    <property type="protein sequence ID" value="ABO92620.1"/>
    <property type="molecule type" value="Genomic_DNA"/>
</dbReference>
<dbReference type="KEGG" id="asa:ASA_P5G153"/>
<dbReference type="HOGENOM" id="CLU_2462235_0_0_6"/>
<dbReference type="AlphaFoldDB" id="A4SUP8"/>
<evidence type="ECO:0000313" key="1">
    <source>
        <dbReference type="EMBL" id="ABO92620.1"/>
    </source>
</evidence>
<accession>A4SUP8</accession>
<sequence>MSEKMSFNNDADNAYLEILLKTALNSWDPIKPRRWLARYGGLPGLGIGNGVSAQEYKTLLAKALALTQRKRRAEEGDSLPEVIYLVGR</sequence>
<evidence type="ECO:0000313" key="2">
    <source>
        <dbReference type="Proteomes" id="UP000000225"/>
    </source>
</evidence>
<proteinExistence type="predicted"/>
<dbReference type="RefSeq" id="WP_011899469.1">
    <property type="nucleotide sequence ID" value="NC_009350.1"/>
</dbReference>
<keyword evidence="1" id="KW-0614">Plasmid</keyword>
<gene>
    <name evidence="1" type="ordered locus">ASA_P5G153</name>
</gene>
<organism evidence="1 2">
    <name type="scientific">Aeromonas salmonicida (strain A449)</name>
    <dbReference type="NCBI Taxonomy" id="382245"/>
    <lineage>
        <taxon>Bacteria</taxon>
        <taxon>Pseudomonadati</taxon>
        <taxon>Pseudomonadota</taxon>
        <taxon>Gammaproteobacteria</taxon>
        <taxon>Aeromonadales</taxon>
        <taxon>Aeromonadaceae</taxon>
        <taxon>Aeromonas</taxon>
    </lineage>
</organism>
<name>A4SUP8_AERS4</name>
<dbReference type="Proteomes" id="UP000000225">
    <property type="component" value="Plasmid 5"/>
</dbReference>
<protein>
    <submittedName>
        <fullName evidence="1">Uncharacterized protein</fullName>
    </submittedName>
</protein>
<geneLocation type="plasmid" evidence="2">
    <name>pAsa5</name>
</geneLocation>